<evidence type="ECO:0000256" key="1">
    <source>
        <dbReference type="ARBA" id="ARBA00004123"/>
    </source>
</evidence>
<dbReference type="OMA" id="VIYVSFE"/>
<dbReference type="AlphaFoldDB" id="A0A1G4MDS0"/>
<evidence type="ECO:0000256" key="4">
    <source>
        <dbReference type="ARBA" id="ARBA00009567"/>
    </source>
</evidence>
<evidence type="ECO:0000256" key="8">
    <source>
        <dbReference type="ARBA" id="ARBA00023242"/>
    </source>
</evidence>
<evidence type="ECO:0000256" key="6">
    <source>
        <dbReference type="ARBA" id="ARBA00022490"/>
    </source>
</evidence>
<dbReference type="GO" id="GO:0033588">
    <property type="term" value="C:elongator holoenzyme complex"/>
    <property type="evidence" value="ECO:0007669"/>
    <property type="project" value="InterPro"/>
</dbReference>
<dbReference type="Proteomes" id="UP000190831">
    <property type="component" value="Chromosome E"/>
</dbReference>
<dbReference type="GO" id="GO:0005829">
    <property type="term" value="C:cytosol"/>
    <property type="evidence" value="ECO:0007669"/>
    <property type="project" value="TreeGrafter"/>
</dbReference>
<organism evidence="9 10">
    <name type="scientific">Lachancea fermentati</name>
    <name type="common">Zygosaccharomyces fermentati</name>
    <dbReference type="NCBI Taxonomy" id="4955"/>
    <lineage>
        <taxon>Eukaryota</taxon>
        <taxon>Fungi</taxon>
        <taxon>Dikarya</taxon>
        <taxon>Ascomycota</taxon>
        <taxon>Saccharomycotina</taxon>
        <taxon>Saccharomycetes</taxon>
        <taxon>Saccharomycetales</taxon>
        <taxon>Saccharomycetaceae</taxon>
        <taxon>Lachancea</taxon>
    </lineage>
</organism>
<keyword evidence="8" id="KW-0539">Nucleus</keyword>
<dbReference type="InterPro" id="IPR027417">
    <property type="entry name" value="P-loop_NTPase"/>
</dbReference>
<gene>
    <name evidence="9" type="ORF">LAFE_0E13828G</name>
</gene>
<evidence type="ECO:0000256" key="2">
    <source>
        <dbReference type="ARBA" id="ARBA00004496"/>
    </source>
</evidence>
<dbReference type="Gene3D" id="3.40.50.300">
    <property type="entry name" value="P-loop containing nucleotide triphosphate hydrolases"/>
    <property type="match status" value="1"/>
</dbReference>
<proteinExistence type="inferred from homology"/>
<dbReference type="EMBL" id="LT598488">
    <property type="protein sequence ID" value="SCW02084.1"/>
    <property type="molecule type" value="Genomic_DNA"/>
</dbReference>
<sequence>MASTSHNPKILLRRVFSLNESAPFILCIDDLSQAGWHIIEEFAQNVSQSTPIVYVGYETVNKPAFATHFIEGTTSVERLTIGIQSYLPSQPTTKRHLVVIDSLNYIPNDQISQFISNIVSPSVTLLGIYHRSESEHRPASLENYPSSLSLLHFMASTVLECAPLFNKSVDLEEVESEIQRFSIPRGLNATVSKIIMTNRRKSGRSLVYAFRYNSQDHSYDQLVETEEDQGVDDSQVLEGLTTFNLKTSNKQKLAREQVELPFLEAQSFNTGGAIVYEFEKDDDYDEEDPYEDPF</sequence>
<comment type="similarity">
    <text evidence="4">Belongs to the ELP5 family.</text>
</comment>
<dbReference type="PANTHER" id="PTHR15641">
    <property type="entry name" value="ELONGATOR COMPLEX PROTEIN 5"/>
    <property type="match status" value="1"/>
</dbReference>
<dbReference type="UniPathway" id="UPA00988"/>
<accession>A0A1G4MDS0</accession>
<dbReference type="STRING" id="4955.A0A1G4MDS0"/>
<evidence type="ECO:0000256" key="7">
    <source>
        <dbReference type="ARBA" id="ARBA00022694"/>
    </source>
</evidence>
<comment type="subcellular location">
    <subcellularLocation>
        <location evidence="2">Cytoplasm</location>
    </subcellularLocation>
    <subcellularLocation>
        <location evidence="1">Nucleus</location>
    </subcellularLocation>
</comment>
<keyword evidence="10" id="KW-1185">Reference proteome</keyword>
<dbReference type="GO" id="GO:0002098">
    <property type="term" value="P:tRNA wobble uridine modification"/>
    <property type="evidence" value="ECO:0007669"/>
    <property type="project" value="InterPro"/>
</dbReference>
<evidence type="ECO:0000313" key="10">
    <source>
        <dbReference type="Proteomes" id="UP000190831"/>
    </source>
</evidence>
<evidence type="ECO:0000313" key="9">
    <source>
        <dbReference type="EMBL" id="SCW02084.1"/>
    </source>
</evidence>
<protein>
    <recommendedName>
        <fullName evidence="5">Elongator complex protein 5</fullName>
    </recommendedName>
</protein>
<dbReference type="PANTHER" id="PTHR15641:SF1">
    <property type="entry name" value="ELONGATOR COMPLEX PROTEIN 5"/>
    <property type="match status" value="1"/>
</dbReference>
<dbReference type="GO" id="GO:0000049">
    <property type="term" value="F:tRNA binding"/>
    <property type="evidence" value="ECO:0007669"/>
    <property type="project" value="TreeGrafter"/>
</dbReference>
<evidence type="ECO:0000256" key="5">
    <source>
        <dbReference type="ARBA" id="ARBA00020264"/>
    </source>
</evidence>
<reference evidence="10" key="1">
    <citation type="submission" date="2016-03" db="EMBL/GenBank/DDBJ databases">
        <authorList>
            <person name="Devillers H."/>
        </authorList>
    </citation>
    <scope>NUCLEOTIDE SEQUENCE [LARGE SCALE GENOMIC DNA]</scope>
</reference>
<evidence type="ECO:0000256" key="3">
    <source>
        <dbReference type="ARBA" id="ARBA00005043"/>
    </source>
</evidence>
<dbReference type="CDD" id="cd19496">
    <property type="entry name" value="Elp5"/>
    <property type="match status" value="1"/>
</dbReference>
<keyword evidence="6" id="KW-0963">Cytoplasm</keyword>
<dbReference type="GO" id="GO:0005634">
    <property type="term" value="C:nucleus"/>
    <property type="evidence" value="ECO:0007669"/>
    <property type="project" value="UniProtKB-SubCell"/>
</dbReference>
<dbReference type="InterPro" id="IPR019519">
    <property type="entry name" value="Elp5"/>
</dbReference>
<keyword evidence="7" id="KW-0819">tRNA processing</keyword>
<dbReference type="Pfam" id="PF10483">
    <property type="entry name" value="Elong_Iki1"/>
    <property type="match status" value="1"/>
</dbReference>
<comment type="pathway">
    <text evidence="3">tRNA modification; 5-methoxycarbonylmethyl-2-thiouridine-tRNA biosynthesis.</text>
</comment>
<name>A0A1G4MDS0_LACFM</name>
<dbReference type="OrthoDB" id="166907at2759"/>